<comment type="caution">
    <text evidence="2">The sequence shown here is derived from an EMBL/GenBank/DDBJ whole genome shotgun (WGS) entry which is preliminary data.</text>
</comment>
<evidence type="ECO:0000313" key="2">
    <source>
        <dbReference type="EMBL" id="PZP01113.1"/>
    </source>
</evidence>
<accession>A0A2W5B5L8</accession>
<feature type="transmembrane region" description="Helical" evidence="1">
    <location>
        <begin position="228"/>
        <end position="248"/>
    </location>
</feature>
<feature type="transmembrane region" description="Helical" evidence="1">
    <location>
        <begin position="186"/>
        <end position="208"/>
    </location>
</feature>
<sequence>MSELLSGWGIDPTAIAVLAAAYVAGYFLKGITGFAEAVPIIGIGSFFVDPLELVGMLTIADLAGGWVACLKSGEPMRTPIFDKTIGWQTGGMIATAVVLALVSQAVETGMFVLMLSITGLIFLLFIFRITPKYPGTRGMAVLAGVAGITTGMDGPLTSMTVQREVDAHTSRGAVMWLLNIINTLRVVPIVLLGGLTPLVLIMTVVALPTSWLGFHLGNKMHGVLSATAVRWVCVVLIALAIGSGVRSLV</sequence>
<dbReference type="Proteomes" id="UP000249451">
    <property type="component" value="Unassembled WGS sequence"/>
</dbReference>
<reference evidence="2 3" key="1">
    <citation type="submission" date="2017-11" db="EMBL/GenBank/DDBJ databases">
        <title>Infants hospitalized years apart are colonized by the same room-sourced microbial strains.</title>
        <authorList>
            <person name="Brooks B."/>
            <person name="Olm M.R."/>
            <person name="Firek B.A."/>
            <person name="Baker R."/>
            <person name="Thomas B.C."/>
            <person name="Morowitz M.J."/>
            <person name="Banfield J.F."/>
        </authorList>
    </citation>
    <scope>NUCLEOTIDE SEQUENCE [LARGE SCALE GENOMIC DNA]</scope>
    <source>
        <strain evidence="2">S2_012_000_R3_87</strain>
    </source>
</reference>
<evidence type="ECO:0000313" key="3">
    <source>
        <dbReference type="Proteomes" id="UP000249451"/>
    </source>
</evidence>
<dbReference type="AlphaFoldDB" id="A0A2W5B5L8"/>
<feature type="transmembrane region" description="Helical" evidence="1">
    <location>
        <begin position="109"/>
        <end position="129"/>
    </location>
</feature>
<dbReference type="EMBL" id="QFNY01000092">
    <property type="protein sequence ID" value="PZP01113.1"/>
    <property type="molecule type" value="Genomic_DNA"/>
</dbReference>
<feature type="transmembrane region" description="Helical" evidence="1">
    <location>
        <begin position="6"/>
        <end position="24"/>
    </location>
</feature>
<feature type="transmembrane region" description="Helical" evidence="1">
    <location>
        <begin position="85"/>
        <end position="103"/>
    </location>
</feature>
<keyword evidence="1" id="KW-0812">Transmembrane</keyword>
<keyword evidence="1" id="KW-0472">Membrane</keyword>
<name>A0A2W5B5L8_9CORY</name>
<keyword evidence="1" id="KW-1133">Transmembrane helix</keyword>
<gene>
    <name evidence="2" type="ORF">DI609_04970</name>
</gene>
<organism evidence="2 3">
    <name type="scientific">Corynebacterium urealyticum</name>
    <dbReference type="NCBI Taxonomy" id="43771"/>
    <lineage>
        <taxon>Bacteria</taxon>
        <taxon>Bacillati</taxon>
        <taxon>Actinomycetota</taxon>
        <taxon>Actinomycetes</taxon>
        <taxon>Mycobacteriales</taxon>
        <taxon>Corynebacteriaceae</taxon>
        <taxon>Corynebacterium</taxon>
    </lineage>
</organism>
<protein>
    <submittedName>
        <fullName evidence="2">Uncharacterized protein</fullName>
    </submittedName>
</protein>
<evidence type="ECO:0000256" key="1">
    <source>
        <dbReference type="SAM" id="Phobius"/>
    </source>
</evidence>
<proteinExistence type="predicted"/>